<keyword evidence="11" id="KW-1133">Transmembrane helix</keyword>
<dbReference type="InterPro" id="IPR003661">
    <property type="entry name" value="HisK_dim/P_dom"/>
</dbReference>
<evidence type="ECO:0000256" key="9">
    <source>
        <dbReference type="ARBA" id="ARBA00023012"/>
    </source>
</evidence>
<dbReference type="InterPro" id="IPR036097">
    <property type="entry name" value="HisK_dim/P_sf"/>
</dbReference>
<organism evidence="13">
    <name type="scientific">hydrothermal vent metagenome</name>
    <dbReference type="NCBI Taxonomy" id="652676"/>
    <lineage>
        <taxon>unclassified sequences</taxon>
        <taxon>metagenomes</taxon>
        <taxon>ecological metagenomes</taxon>
    </lineage>
</organism>
<dbReference type="SUPFAM" id="SSF48452">
    <property type="entry name" value="TPR-like"/>
    <property type="match status" value="2"/>
</dbReference>
<name>A0A3B0RAA0_9ZZZZ</name>
<dbReference type="InterPro" id="IPR005467">
    <property type="entry name" value="His_kinase_dom"/>
</dbReference>
<keyword evidence="7" id="KW-0418">Kinase</keyword>
<dbReference type="FunFam" id="1.10.287.130:FF:000038">
    <property type="entry name" value="Sensory transduction histidine kinase"/>
    <property type="match status" value="1"/>
</dbReference>
<evidence type="ECO:0000256" key="2">
    <source>
        <dbReference type="ARBA" id="ARBA00004370"/>
    </source>
</evidence>
<dbReference type="EMBL" id="UOED01000033">
    <property type="protein sequence ID" value="VAV88427.1"/>
    <property type="molecule type" value="Genomic_DNA"/>
</dbReference>
<dbReference type="InterPro" id="IPR036890">
    <property type="entry name" value="HATPase_C_sf"/>
</dbReference>
<dbReference type="Pfam" id="PF00512">
    <property type="entry name" value="HisKA"/>
    <property type="match status" value="1"/>
</dbReference>
<dbReference type="SUPFAM" id="SSF55874">
    <property type="entry name" value="ATPase domain of HSP90 chaperone/DNA topoisomerase II/histidine kinase"/>
    <property type="match status" value="1"/>
</dbReference>
<keyword evidence="6" id="KW-0547">Nucleotide-binding</keyword>
<protein>
    <recommendedName>
        <fullName evidence="3">histidine kinase</fullName>
        <ecNumber evidence="3">2.7.13.3</ecNumber>
    </recommendedName>
</protein>
<proteinExistence type="predicted"/>
<keyword evidence="10 11" id="KW-0472">Membrane</keyword>
<dbReference type="EC" id="2.7.13.3" evidence="3"/>
<dbReference type="SMART" id="SM00387">
    <property type="entry name" value="HATPase_c"/>
    <property type="match status" value="1"/>
</dbReference>
<comment type="subcellular location">
    <subcellularLocation>
        <location evidence="2">Membrane</location>
    </subcellularLocation>
</comment>
<feature type="domain" description="Histidine kinase" evidence="12">
    <location>
        <begin position="455"/>
        <end position="674"/>
    </location>
</feature>
<sequence>MWKICSFGLWLLLFIAIPGAALLPANAEESPVTSSPLTPEIFSLIREQVNAEPKRALEKIHNILEQNSASLSLQERIKLTAYQSGAYERLGNFKKGLEVGQQALDLTRENRVGANIIAYIHNVIGKNHEGVGHMSQSMQHYKKAYKNFQASNDSRGMASAKLNLAGLFVGTKLYNEAIREYEKALSLLNSESDRFLYTRTLNNLGFTHIENGTAEKAFEYLDLARDLSEKMGNKLVMAYTYENSGEAYYHTGQYDKSKEYLMFALQIAEADGIEPLITGIYYYLGLIEFARKEFSISESYATKALKMALKNDDVGKLSGLYNLLSDQARQRKDYKTALDYQDLKQKYEDMVTNKNIVTALSLLETEFQLKERQQEITLLQRDNQIQKLSLQKEKGFRYLGVGLVSILFLGVGFLLYILHIKSQATKHATAREEDLMESKLAAEAANRAKSEFLSYMSHELRTPLNAVIGFSETLRLPVFGSLTEKQTEFVDYIHESGTLLLKLINDLLHLSKIESGAVDLDLKQHDMSEIILNVIPMVQHILDKRQINLHEENIQQNLSPVIVDNIRMDQILVNLISNAVKYGHSEGNVWLSLKETKNGLRISVRDDGIGIAEEQFENVFTPFNRAGMELSGIEGTGAGLSIAKALVEAMSGTIGFESKLGKGTTFWIDMPVVGGC</sequence>
<evidence type="ECO:0000256" key="1">
    <source>
        <dbReference type="ARBA" id="ARBA00000085"/>
    </source>
</evidence>
<dbReference type="InterPro" id="IPR011990">
    <property type="entry name" value="TPR-like_helical_dom_sf"/>
</dbReference>
<dbReference type="PANTHER" id="PTHR43711:SF26">
    <property type="entry name" value="SENSOR HISTIDINE KINASE RCSC"/>
    <property type="match status" value="1"/>
</dbReference>
<dbReference type="SUPFAM" id="SSF47384">
    <property type="entry name" value="Homodimeric domain of signal transducing histidine kinase"/>
    <property type="match status" value="1"/>
</dbReference>
<evidence type="ECO:0000256" key="5">
    <source>
        <dbReference type="ARBA" id="ARBA00022679"/>
    </source>
</evidence>
<evidence type="ECO:0000256" key="4">
    <source>
        <dbReference type="ARBA" id="ARBA00022553"/>
    </source>
</evidence>
<dbReference type="CDD" id="cd00082">
    <property type="entry name" value="HisKA"/>
    <property type="match status" value="1"/>
</dbReference>
<evidence type="ECO:0000259" key="12">
    <source>
        <dbReference type="PROSITE" id="PS50109"/>
    </source>
</evidence>
<dbReference type="GO" id="GO:0016020">
    <property type="term" value="C:membrane"/>
    <property type="evidence" value="ECO:0007669"/>
    <property type="project" value="UniProtKB-SubCell"/>
</dbReference>
<keyword evidence="9" id="KW-0902">Two-component regulatory system</keyword>
<evidence type="ECO:0000256" key="8">
    <source>
        <dbReference type="ARBA" id="ARBA00022840"/>
    </source>
</evidence>
<gene>
    <name evidence="13" type="ORF">MNBD_ALPHA02-1939</name>
</gene>
<dbReference type="Gene3D" id="1.25.40.10">
    <property type="entry name" value="Tetratricopeptide repeat domain"/>
    <property type="match status" value="2"/>
</dbReference>
<dbReference type="InterPro" id="IPR004358">
    <property type="entry name" value="Sig_transdc_His_kin-like_C"/>
</dbReference>
<dbReference type="FunFam" id="3.30.565.10:FF:000006">
    <property type="entry name" value="Sensor histidine kinase WalK"/>
    <property type="match status" value="1"/>
</dbReference>
<dbReference type="InterPro" id="IPR019734">
    <property type="entry name" value="TPR_rpt"/>
</dbReference>
<dbReference type="CDD" id="cd00075">
    <property type="entry name" value="HATPase"/>
    <property type="match status" value="1"/>
</dbReference>
<keyword evidence="8" id="KW-0067">ATP-binding</keyword>
<evidence type="ECO:0000256" key="6">
    <source>
        <dbReference type="ARBA" id="ARBA00022741"/>
    </source>
</evidence>
<keyword evidence="4" id="KW-0597">Phosphoprotein</keyword>
<evidence type="ECO:0000256" key="10">
    <source>
        <dbReference type="ARBA" id="ARBA00023136"/>
    </source>
</evidence>
<dbReference type="AlphaFoldDB" id="A0A3B0RAA0"/>
<dbReference type="Gene3D" id="3.30.565.10">
    <property type="entry name" value="Histidine kinase-like ATPase, C-terminal domain"/>
    <property type="match status" value="1"/>
</dbReference>
<dbReference type="InterPro" id="IPR003594">
    <property type="entry name" value="HATPase_dom"/>
</dbReference>
<evidence type="ECO:0000256" key="3">
    <source>
        <dbReference type="ARBA" id="ARBA00012438"/>
    </source>
</evidence>
<keyword evidence="5" id="KW-0808">Transferase</keyword>
<comment type="catalytic activity">
    <reaction evidence="1">
        <text>ATP + protein L-histidine = ADP + protein N-phospho-L-histidine.</text>
        <dbReference type="EC" id="2.7.13.3"/>
    </reaction>
</comment>
<dbReference type="SMART" id="SM00028">
    <property type="entry name" value="TPR"/>
    <property type="match status" value="6"/>
</dbReference>
<dbReference type="Pfam" id="PF13181">
    <property type="entry name" value="TPR_8"/>
    <property type="match status" value="1"/>
</dbReference>
<accession>A0A3B0RAA0</accession>
<dbReference type="GO" id="GO:0005524">
    <property type="term" value="F:ATP binding"/>
    <property type="evidence" value="ECO:0007669"/>
    <property type="project" value="UniProtKB-KW"/>
</dbReference>
<dbReference type="PRINTS" id="PR00344">
    <property type="entry name" value="BCTRLSENSOR"/>
</dbReference>
<reference evidence="13" key="1">
    <citation type="submission" date="2018-06" db="EMBL/GenBank/DDBJ databases">
        <authorList>
            <person name="Zhirakovskaya E."/>
        </authorList>
    </citation>
    <scope>NUCLEOTIDE SEQUENCE</scope>
</reference>
<dbReference type="GO" id="GO:0000155">
    <property type="term" value="F:phosphorelay sensor kinase activity"/>
    <property type="evidence" value="ECO:0007669"/>
    <property type="project" value="InterPro"/>
</dbReference>
<evidence type="ECO:0000256" key="7">
    <source>
        <dbReference type="ARBA" id="ARBA00022777"/>
    </source>
</evidence>
<dbReference type="PANTHER" id="PTHR43711">
    <property type="entry name" value="TWO-COMPONENT HISTIDINE KINASE"/>
    <property type="match status" value="1"/>
</dbReference>
<dbReference type="Gene3D" id="1.10.287.130">
    <property type="match status" value="1"/>
</dbReference>
<feature type="transmembrane region" description="Helical" evidence="11">
    <location>
        <begin position="396"/>
        <end position="418"/>
    </location>
</feature>
<keyword evidence="11" id="KW-0812">Transmembrane</keyword>
<evidence type="ECO:0000256" key="11">
    <source>
        <dbReference type="SAM" id="Phobius"/>
    </source>
</evidence>
<dbReference type="PROSITE" id="PS50005">
    <property type="entry name" value="TPR"/>
    <property type="match status" value="2"/>
</dbReference>
<dbReference type="SMART" id="SM00388">
    <property type="entry name" value="HisKA"/>
    <property type="match status" value="1"/>
</dbReference>
<evidence type="ECO:0000313" key="13">
    <source>
        <dbReference type="EMBL" id="VAV88427.1"/>
    </source>
</evidence>
<dbReference type="InterPro" id="IPR050736">
    <property type="entry name" value="Sensor_HK_Regulatory"/>
</dbReference>
<dbReference type="Pfam" id="PF02518">
    <property type="entry name" value="HATPase_c"/>
    <property type="match status" value="1"/>
</dbReference>
<dbReference type="PROSITE" id="PS50109">
    <property type="entry name" value="HIS_KIN"/>
    <property type="match status" value="1"/>
</dbReference>